<reference evidence="2" key="1">
    <citation type="submission" date="2017-01" db="EMBL/GenBank/DDBJ databases">
        <authorList>
            <person name="Varghese N."/>
            <person name="Submissions S."/>
        </authorList>
    </citation>
    <scope>NUCLEOTIDE SEQUENCE [LARGE SCALE GENOMIC DNA]</scope>
    <source>
        <strain evidence="2">DSM 45196</strain>
    </source>
</reference>
<dbReference type="Proteomes" id="UP000186795">
    <property type="component" value="Unassembled WGS sequence"/>
</dbReference>
<proteinExistence type="predicted"/>
<keyword evidence="2" id="KW-1185">Reference proteome</keyword>
<organism evidence="1 2">
    <name type="scientific">Kroppenstedtia eburnea</name>
    <dbReference type="NCBI Taxonomy" id="714067"/>
    <lineage>
        <taxon>Bacteria</taxon>
        <taxon>Bacillati</taxon>
        <taxon>Bacillota</taxon>
        <taxon>Bacilli</taxon>
        <taxon>Bacillales</taxon>
        <taxon>Thermoactinomycetaceae</taxon>
        <taxon>Kroppenstedtia</taxon>
    </lineage>
</organism>
<evidence type="ECO:0000313" key="1">
    <source>
        <dbReference type="EMBL" id="SIS42021.1"/>
    </source>
</evidence>
<accession>A0A1N7IYF5</accession>
<gene>
    <name evidence="1" type="ORF">SAMN05421790_101497</name>
</gene>
<evidence type="ECO:0000313" key="2">
    <source>
        <dbReference type="Proteomes" id="UP000186795"/>
    </source>
</evidence>
<name>A0A1N7IYF5_9BACL</name>
<sequence length="60" mass="7146">MRGVLCQRKENRAGNTCPVFLMKGVNHPNHYFIDALVLRGMEGKDTWFEFKPILWLPWRQ</sequence>
<dbReference type="AlphaFoldDB" id="A0A1N7IYF5"/>
<protein>
    <submittedName>
        <fullName evidence="1">Uncharacterized protein</fullName>
    </submittedName>
</protein>
<dbReference type="EMBL" id="FTOD01000001">
    <property type="protein sequence ID" value="SIS42021.1"/>
    <property type="molecule type" value="Genomic_DNA"/>
</dbReference>